<dbReference type="InterPro" id="IPR050856">
    <property type="entry name" value="Biotin_carboxylase_complex"/>
</dbReference>
<comment type="caution">
    <text evidence="10">The sequence shown here is derived from an EMBL/GenBank/DDBJ whole genome shotgun (WGS) entry which is preliminary data.</text>
</comment>
<keyword evidence="5" id="KW-0092">Biotin</keyword>
<dbReference type="RefSeq" id="WP_176071593.1">
    <property type="nucleotide sequence ID" value="NZ_JABWMJ010000016.1"/>
</dbReference>
<evidence type="ECO:0000259" key="9">
    <source>
        <dbReference type="PROSITE" id="PS50979"/>
    </source>
</evidence>
<sequence>MQRINKVLIANRGEIACRIARTCRRLGLKVATVHSAADRHARHVREIGESVELGAAAPADSYLRIDAIVAAAKRVGADAVHPGFGFVSENPEFVRALDAAGLVFIGPTAETMERLGGKAQAKLEAASVGVPVVPGSRGGISDAAAVASTVQGMPLPVLLKAVAGGGGRGMAVIESLDGLQTRIESAMREAGKAFGNGEMIVERYLPRVRHIEVQVAGDGHGRAIHLYERECTLQRRHQKVIEEAPSAGLPMALRERLLADAVKLAEAVRYRGLGTVEFVVAGDEYFFLEVNPRLQVEHPVTEEVTGLDLVELQLRIADTGALPLAQSDVRCDGHAFEARLCAEDPAAGFLPTTGRLERVDFGRSAVRVEAGVDSGDEVSPYYDSMIAKLIASGSDRDSARRALAAGLRDTTVIGLTTNLQFLHELLHWPQTRDASFHTRLIDESTAAATATPVTAAEPIEHVAAAALHWLQRERALAPELGCWSEAGSFTGWRLGVSTVAVAPLPSVVLSAGQAQWPVRCSAPATDGTVQLLLAEQSVAAALHVPAALASGRRLLHVGQRVIEVAVAEVAAGIEVVSALGRSVFGCTPYLGGALGEEGAGGALLAPMMGKVVALKAAPGDAVGAGQTVIVLESMKMELHVSAPIDGTLTLLNCAVGDMVERHQRLAEVTPAATS</sequence>
<evidence type="ECO:0000259" key="7">
    <source>
        <dbReference type="PROSITE" id="PS50968"/>
    </source>
</evidence>
<keyword evidence="4 6" id="KW-0067">ATP-binding</keyword>
<dbReference type="GO" id="GO:0005524">
    <property type="term" value="F:ATP binding"/>
    <property type="evidence" value="ECO:0007669"/>
    <property type="project" value="UniProtKB-UniRule"/>
</dbReference>
<dbReference type="SMART" id="SM00878">
    <property type="entry name" value="Biotin_carb_C"/>
    <property type="match status" value="1"/>
</dbReference>
<name>A0A7Y6NSX0_9BURK</name>
<keyword evidence="3 6" id="KW-0547">Nucleotide-binding</keyword>
<evidence type="ECO:0000256" key="5">
    <source>
        <dbReference type="ARBA" id="ARBA00023267"/>
    </source>
</evidence>
<dbReference type="PROSITE" id="PS00867">
    <property type="entry name" value="CPSASE_2"/>
    <property type="match status" value="1"/>
</dbReference>
<dbReference type="InterPro" id="IPR005479">
    <property type="entry name" value="CPAse_ATP-bd"/>
</dbReference>
<comment type="cofactor">
    <cofactor evidence="1">
        <name>biotin</name>
        <dbReference type="ChEBI" id="CHEBI:57586"/>
    </cofactor>
</comment>
<gene>
    <name evidence="10" type="ORF">HQN59_23590</name>
</gene>
<feature type="domain" description="Biotin carboxylation" evidence="9">
    <location>
        <begin position="3"/>
        <end position="446"/>
    </location>
</feature>
<keyword evidence="2" id="KW-0436">Ligase</keyword>
<evidence type="ECO:0000259" key="8">
    <source>
        <dbReference type="PROSITE" id="PS50975"/>
    </source>
</evidence>
<dbReference type="AlphaFoldDB" id="A0A7Y6NSX0"/>
<dbReference type="PANTHER" id="PTHR18866">
    <property type="entry name" value="CARBOXYLASE:PYRUVATE/ACETYL-COA/PROPIONYL-COA CARBOXYLASE"/>
    <property type="match status" value="1"/>
</dbReference>
<dbReference type="SUPFAM" id="SSF51230">
    <property type="entry name" value="Single hybrid motif"/>
    <property type="match status" value="1"/>
</dbReference>
<dbReference type="Gene3D" id="3.30.470.20">
    <property type="entry name" value="ATP-grasp fold, B domain"/>
    <property type="match status" value="1"/>
</dbReference>
<organism evidence="10 11">
    <name type="scientific">Piscinibacter koreensis</name>
    <dbReference type="NCBI Taxonomy" id="2742824"/>
    <lineage>
        <taxon>Bacteria</taxon>
        <taxon>Pseudomonadati</taxon>
        <taxon>Pseudomonadota</taxon>
        <taxon>Betaproteobacteria</taxon>
        <taxon>Burkholderiales</taxon>
        <taxon>Sphaerotilaceae</taxon>
        <taxon>Piscinibacter</taxon>
    </lineage>
</organism>
<dbReference type="PROSITE" id="PS50979">
    <property type="entry name" value="BC"/>
    <property type="match status" value="1"/>
</dbReference>
<dbReference type="GO" id="GO:0046872">
    <property type="term" value="F:metal ion binding"/>
    <property type="evidence" value="ECO:0007669"/>
    <property type="project" value="InterPro"/>
</dbReference>
<dbReference type="Pfam" id="PF00364">
    <property type="entry name" value="Biotin_lipoyl"/>
    <property type="match status" value="1"/>
</dbReference>
<dbReference type="InterPro" id="IPR011764">
    <property type="entry name" value="Biotin_carboxylation_dom"/>
</dbReference>
<dbReference type="Pfam" id="PF02785">
    <property type="entry name" value="Biotin_carb_C"/>
    <property type="match status" value="1"/>
</dbReference>
<evidence type="ECO:0000256" key="2">
    <source>
        <dbReference type="ARBA" id="ARBA00022598"/>
    </source>
</evidence>
<dbReference type="EMBL" id="JABWMJ010000016">
    <property type="protein sequence ID" value="NUZ08731.1"/>
    <property type="molecule type" value="Genomic_DNA"/>
</dbReference>
<dbReference type="PANTHER" id="PTHR18866:SF126">
    <property type="entry name" value="BIOTIN CARBOXYLASE"/>
    <property type="match status" value="1"/>
</dbReference>
<dbReference type="SUPFAM" id="SSF51246">
    <property type="entry name" value="Rudiment single hybrid motif"/>
    <property type="match status" value="1"/>
</dbReference>
<evidence type="ECO:0000313" key="11">
    <source>
        <dbReference type="Proteomes" id="UP000529637"/>
    </source>
</evidence>
<dbReference type="InterPro" id="IPR016185">
    <property type="entry name" value="PreATP-grasp_dom_sf"/>
</dbReference>
<evidence type="ECO:0000313" key="10">
    <source>
        <dbReference type="EMBL" id="NUZ08731.1"/>
    </source>
</evidence>
<dbReference type="InterPro" id="IPR011761">
    <property type="entry name" value="ATP-grasp"/>
</dbReference>
<dbReference type="InterPro" id="IPR011053">
    <property type="entry name" value="Single_hybrid_motif"/>
</dbReference>
<dbReference type="PROSITE" id="PS50968">
    <property type="entry name" value="BIOTINYL_LIPOYL"/>
    <property type="match status" value="1"/>
</dbReference>
<dbReference type="InterPro" id="IPR005482">
    <property type="entry name" value="Biotin_COase_C"/>
</dbReference>
<evidence type="ECO:0000256" key="4">
    <source>
        <dbReference type="ARBA" id="ARBA00022840"/>
    </source>
</evidence>
<dbReference type="InterPro" id="IPR000089">
    <property type="entry name" value="Biotin_lipoyl"/>
</dbReference>
<dbReference type="Pfam" id="PF00289">
    <property type="entry name" value="Biotin_carb_N"/>
    <property type="match status" value="1"/>
</dbReference>
<dbReference type="GO" id="GO:0016874">
    <property type="term" value="F:ligase activity"/>
    <property type="evidence" value="ECO:0007669"/>
    <property type="project" value="UniProtKB-KW"/>
</dbReference>
<dbReference type="PROSITE" id="PS50975">
    <property type="entry name" value="ATP_GRASP"/>
    <property type="match status" value="1"/>
</dbReference>
<accession>A0A7Y6NSX0</accession>
<dbReference type="CDD" id="cd06850">
    <property type="entry name" value="biotinyl_domain"/>
    <property type="match status" value="1"/>
</dbReference>
<dbReference type="InterPro" id="IPR005481">
    <property type="entry name" value="BC-like_N"/>
</dbReference>
<evidence type="ECO:0000256" key="6">
    <source>
        <dbReference type="PROSITE-ProRule" id="PRU00409"/>
    </source>
</evidence>
<reference evidence="10 11" key="1">
    <citation type="submission" date="2020-06" db="EMBL/GenBank/DDBJ databases">
        <title>Schlegella sp. ID0723 isolated from air conditioner.</title>
        <authorList>
            <person name="Kim D.Y."/>
            <person name="Kim D.-U."/>
        </authorList>
    </citation>
    <scope>NUCLEOTIDE SEQUENCE [LARGE SCALE GENOMIC DNA]</scope>
    <source>
        <strain evidence="10 11">ID0723</strain>
    </source>
</reference>
<evidence type="ECO:0000256" key="3">
    <source>
        <dbReference type="ARBA" id="ARBA00022741"/>
    </source>
</evidence>
<feature type="domain" description="Lipoyl-binding" evidence="7">
    <location>
        <begin position="594"/>
        <end position="669"/>
    </location>
</feature>
<protein>
    <submittedName>
        <fullName evidence="10">ATP-grasp domain-containing protein</fullName>
    </submittedName>
</protein>
<dbReference type="SUPFAM" id="SSF52440">
    <property type="entry name" value="PreATP-grasp domain"/>
    <property type="match status" value="1"/>
</dbReference>
<keyword evidence="11" id="KW-1185">Reference proteome</keyword>
<dbReference type="InterPro" id="IPR011054">
    <property type="entry name" value="Rudment_hybrid_motif"/>
</dbReference>
<feature type="domain" description="ATP-grasp" evidence="8">
    <location>
        <begin position="122"/>
        <end position="318"/>
    </location>
</feature>
<dbReference type="Gene3D" id="2.40.50.100">
    <property type="match status" value="1"/>
</dbReference>
<dbReference type="Proteomes" id="UP000529637">
    <property type="component" value="Unassembled WGS sequence"/>
</dbReference>
<evidence type="ECO:0000256" key="1">
    <source>
        <dbReference type="ARBA" id="ARBA00001953"/>
    </source>
</evidence>
<dbReference type="SUPFAM" id="SSF56059">
    <property type="entry name" value="Glutathione synthetase ATP-binding domain-like"/>
    <property type="match status" value="1"/>
</dbReference>
<dbReference type="Pfam" id="PF02786">
    <property type="entry name" value="CPSase_L_D2"/>
    <property type="match status" value="1"/>
</dbReference>
<proteinExistence type="predicted"/>